<name>I0GRV9_SELRL</name>
<dbReference type="RefSeq" id="WP_014424927.1">
    <property type="nucleotide sequence ID" value="NC_017068.1"/>
</dbReference>
<feature type="compositionally biased region" description="Basic and acidic residues" evidence="1">
    <location>
        <begin position="1"/>
        <end position="12"/>
    </location>
</feature>
<sequence>MPGKATRPDDKRHFNKGGGSGKGGRPVGSVSARGQRGIHQIRAYDDEWELIKRFMQLTRKDIDKCRFAVNMLSAELDK</sequence>
<dbReference type="AlphaFoldDB" id="I0GRV9"/>
<dbReference type="HOGENOM" id="CLU_2620047_0_0_9"/>
<dbReference type="OrthoDB" id="1632406at2"/>
<accession>I0GRV9</accession>
<organism evidence="2 3">
    <name type="scientific">Selenomonas ruminantium subsp. lactilytica (strain NBRC 103574 / TAM6421)</name>
    <dbReference type="NCBI Taxonomy" id="927704"/>
    <lineage>
        <taxon>Bacteria</taxon>
        <taxon>Bacillati</taxon>
        <taxon>Bacillota</taxon>
        <taxon>Negativicutes</taxon>
        <taxon>Selenomonadales</taxon>
        <taxon>Selenomonadaceae</taxon>
        <taxon>Selenomonas</taxon>
    </lineage>
</organism>
<dbReference type="PATRIC" id="fig|927704.6.peg.1850"/>
<gene>
    <name evidence="2" type="ordered locus">SELR_17880</name>
</gene>
<dbReference type="EMBL" id="AP012292">
    <property type="protein sequence ID" value="BAL83496.1"/>
    <property type="molecule type" value="Genomic_DNA"/>
</dbReference>
<evidence type="ECO:0000256" key="1">
    <source>
        <dbReference type="SAM" id="MobiDB-lite"/>
    </source>
</evidence>
<protein>
    <submittedName>
        <fullName evidence="2">Uncharacterized protein</fullName>
    </submittedName>
</protein>
<dbReference type="KEGG" id="sri:SELR_17880"/>
<feature type="region of interest" description="Disordered" evidence="1">
    <location>
        <begin position="1"/>
        <end position="35"/>
    </location>
</feature>
<evidence type="ECO:0000313" key="3">
    <source>
        <dbReference type="Proteomes" id="UP000007887"/>
    </source>
</evidence>
<proteinExistence type="predicted"/>
<evidence type="ECO:0000313" key="2">
    <source>
        <dbReference type="EMBL" id="BAL83496.1"/>
    </source>
</evidence>
<reference evidence="2 3" key="1">
    <citation type="submission" date="2011-10" db="EMBL/GenBank/DDBJ databases">
        <title>Whole genome sequence of Selenomonas ruminantium subsp. lactilytica TAM6421.</title>
        <authorList>
            <person name="Oguchi A."/>
            <person name="Ankai A."/>
            <person name="Kaneko J."/>
            <person name="Yamada-Narita S."/>
            <person name="Fukui S."/>
            <person name="Takahashi M."/>
            <person name="Onodera T."/>
            <person name="Kojima S."/>
            <person name="Fushimi T."/>
            <person name="Abe N."/>
            <person name="Kamio Y."/>
            <person name="Yamazaki S."/>
            <person name="Fujita N."/>
        </authorList>
    </citation>
    <scope>NUCLEOTIDE SEQUENCE [LARGE SCALE GENOMIC DNA]</scope>
    <source>
        <strain evidence="3">NBRC 103574 / TAM6421</strain>
    </source>
</reference>
<feature type="compositionally biased region" description="Gly residues" evidence="1">
    <location>
        <begin position="16"/>
        <end position="26"/>
    </location>
</feature>
<dbReference type="Proteomes" id="UP000007887">
    <property type="component" value="Chromosome"/>
</dbReference>